<accession>L8HBS0</accession>
<evidence type="ECO:0000256" key="2">
    <source>
        <dbReference type="SAM" id="SignalP"/>
    </source>
</evidence>
<feature type="transmembrane region" description="Helical" evidence="1">
    <location>
        <begin position="65"/>
        <end position="88"/>
    </location>
</feature>
<evidence type="ECO:0000313" key="4">
    <source>
        <dbReference type="Proteomes" id="UP000011083"/>
    </source>
</evidence>
<keyword evidence="4" id="KW-1185">Reference proteome</keyword>
<keyword evidence="1" id="KW-1133">Transmembrane helix</keyword>
<feature type="signal peptide" evidence="2">
    <location>
        <begin position="1"/>
        <end position="17"/>
    </location>
</feature>
<dbReference type="VEuPathDB" id="AmoebaDB:ACA1_303120"/>
<evidence type="ECO:0008006" key="5">
    <source>
        <dbReference type="Google" id="ProtNLM"/>
    </source>
</evidence>
<sequence length="120" mass="12912">MGIGLGFHTFAVDFALATECLPSEESRGTDLAVWNLAMSLPIAFSGPLGGVMLDNGQRVGHALNLPNLGYVGLFASCGFLLALSAFFVRRITVGNPVRRRKPTNEIDLELVEVEDDGTFQ</sequence>
<dbReference type="GeneID" id="14923089"/>
<reference evidence="3 4" key="1">
    <citation type="journal article" date="2013" name="Genome Biol.">
        <title>Genome of Acanthamoeba castellanii highlights extensive lateral gene transfer and early evolution of tyrosine kinase signaling.</title>
        <authorList>
            <person name="Clarke M."/>
            <person name="Lohan A.J."/>
            <person name="Liu B."/>
            <person name="Lagkouvardos I."/>
            <person name="Roy S."/>
            <person name="Zafar N."/>
            <person name="Bertelli C."/>
            <person name="Schilde C."/>
            <person name="Kianianmomeni A."/>
            <person name="Burglin T.R."/>
            <person name="Frech C."/>
            <person name="Turcotte B."/>
            <person name="Kopec K.O."/>
            <person name="Synnott J.M."/>
            <person name="Choo C."/>
            <person name="Paponov I."/>
            <person name="Finkler A."/>
            <person name="Soon Heng Tan C."/>
            <person name="Hutchins A.P."/>
            <person name="Weinmeier T."/>
            <person name="Rattei T."/>
            <person name="Chu J.S."/>
            <person name="Gimenez G."/>
            <person name="Irimia M."/>
            <person name="Rigden D.J."/>
            <person name="Fitzpatrick D.A."/>
            <person name="Lorenzo-Morales J."/>
            <person name="Bateman A."/>
            <person name="Chiu C.H."/>
            <person name="Tang P."/>
            <person name="Hegemann P."/>
            <person name="Fromm H."/>
            <person name="Raoult D."/>
            <person name="Greub G."/>
            <person name="Miranda-Saavedra D."/>
            <person name="Chen N."/>
            <person name="Nash P."/>
            <person name="Ginger M.L."/>
            <person name="Horn M."/>
            <person name="Schaap P."/>
            <person name="Caler L."/>
            <person name="Loftus B."/>
        </authorList>
    </citation>
    <scope>NUCLEOTIDE SEQUENCE [LARGE SCALE GENOMIC DNA]</scope>
    <source>
        <strain evidence="3 4">Neff</strain>
    </source>
</reference>
<organism evidence="3 4">
    <name type="scientific">Acanthamoeba castellanii (strain ATCC 30010 / Neff)</name>
    <dbReference type="NCBI Taxonomy" id="1257118"/>
    <lineage>
        <taxon>Eukaryota</taxon>
        <taxon>Amoebozoa</taxon>
        <taxon>Discosea</taxon>
        <taxon>Longamoebia</taxon>
        <taxon>Centramoebida</taxon>
        <taxon>Acanthamoebidae</taxon>
        <taxon>Acanthamoeba</taxon>
    </lineage>
</organism>
<keyword evidence="2" id="KW-0732">Signal</keyword>
<keyword evidence="1" id="KW-0812">Transmembrane</keyword>
<dbReference type="AlphaFoldDB" id="L8HBS0"/>
<protein>
    <recommendedName>
        <fullName evidence="5">Major facilitator superfamily (MFS) profile domain-containing protein</fullName>
    </recommendedName>
</protein>
<feature type="transmembrane region" description="Helical" evidence="1">
    <location>
        <begin position="33"/>
        <end position="53"/>
    </location>
</feature>
<evidence type="ECO:0000256" key="1">
    <source>
        <dbReference type="SAM" id="Phobius"/>
    </source>
</evidence>
<dbReference type="Gene3D" id="1.20.1250.20">
    <property type="entry name" value="MFS general substrate transporter like domains"/>
    <property type="match status" value="1"/>
</dbReference>
<name>L8HBS0_ACACF</name>
<evidence type="ECO:0000313" key="3">
    <source>
        <dbReference type="EMBL" id="ELR22163.1"/>
    </source>
</evidence>
<proteinExistence type="predicted"/>
<feature type="chain" id="PRO_5003991089" description="Major facilitator superfamily (MFS) profile domain-containing protein" evidence="2">
    <location>
        <begin position="18"/>
        <end position="120"/>
    </location>
</feature>
<dbReference type="RefSeq" id="XP_004348677.1">
    <property type="nucleotide sequence ID" value="XM_004348627.1"/>
</dbReference>
<keyword evidence="1" id="KW-0472">Membrane</keyword>
<dbReference type="PANTHER" id="PTHR23528:SF1">
    <property type="entry name" value="MAJOR FACILITATOR SUPERFAMILY (MFS) PROFILE DOMAIN-CONTAINING PROTEIN"/>
    <property type="match status" value="1"/>
</dbReference>
<dbReference type="EMBL" id="KB007888">
    <property type="protein sequence ID" value="ELR22163.1"/>
    <property type="molecule type" value="Genomic_DNA"/>
</dbReference>
<dbReference type="PANTHER" id="PTHR23528">
    <property type="match status" value="1"/>
</dbReference>
<dbReference type="KEGG" id="acan:ACA1_303120"/>
<dbReference type="SUPFAM" id="SSF103473">
    <property type="entry name" value="MFS general substrate transporter"/>
    <property type="match status" value="1"/>
</dbReference>
<dbReference type="Proteomes" id="UP000011083">
    <property type="component" value="Unassembled WGS sequence"/>
</dbReference>
<dbReference type="InterPro" id="IPR036259">
    <property type="entry name" value="MFS_trans_sf"/>
</dbReference>
<gene>
    <name evidence="3" type="ORF">ACA1_303120</name>
</gene>